<keyword evidence="4" id="KW-1185">Reference proteome</keyword>
<proteinExistence type="predicted"/>
<evidence type="ECO:0000256" key="1">
    <source>
        <dbReference type="SAM" id="MobiDB-lite"/>
    </source>
</evidence>
<sequence length="474" mass="51892">MSSADIPVPDVPNSPPPTSSSPPPASGPHPFLRWVSTSNPFYVISAGLFLFGLRMSFSARERDTDSWALMGGLAGYALLLASAALVLVRFGRVWNDVRTVLLLVVLMFLATSVTFDELLVLNPDRGRGYFVGGLAFAVAVTELVLRSIRLRLPLGFRVPYHLALALFFLYPLALVPLLSDPHNEALMWGLWGFAPAAGLVFLTLVVAIRHGRGYVRDNGSPWPWPFYPWSVFVFLAVAVCGRAFLLCWSFHLLPNASDQLIFGPYFLVPFGFVIAILLLELGLVEKSRATQWVALAVPVGLVALAAVGHRSDAIYREFLDHFATRLGGTPLFVTLLAAGGFYLYSWARGVALAPDTLSIVFVVLAFVKPNTLTFGDLIAPRPAFLAAAVVLAVWTSLWRRDWWRRATGAAVAIGWAGTVAWRSYRALREDVPGLDFLVLGVALLPIAVMISLVKGGVRLRWLERWLGRAPNPTG</sequence>
<feature type="transmembrane region" description="Helical" evidence="2">
    <location>
        <begin position="226"/>
        <end position="248"/>
    </location>
</feature>
<feature type="region of interest" description="Disordered" evidence="1">
    <location>
        <begin position="1"/>
        <end position="26"/>
    </location>
</feature>
<feature type="transmembrane region" description="Helical" evidence="2">
    <location>
        <begin position="100"/>
        <end position="121"/>
    </location>
</feature>
<dbReference type="RefSeq" id="WP_162667084.1">
    <property type="nucleotide sequence ID" value="NZ_LR593886.1"/>
</dbReference>
<dbReference type="EMBL" id="LR593886">
    <property type="protein sequence ID" value="VTR92182.1"/>
    <property type="molecule type" value="Genomic_DNA"/>
</dbReference>
<feature type="transmembrane region" description="Helical" evidence="2">
    <location>
        <begin position="160"/>
        <end position="178"/>
    </location>
</feature>
<feature type="compositionally biased region" description="Pro residues" evidence="1">
    <location>
        <begin position="9"/>
        <end position="26"/>
    </location>
</feature>
<keyword evidence="2" id="KW-1133">Transmembrane helix</keyword>
<evidence type="ECO:0000256" key="2">
    <source>
        <dbReference type="SAM" id="Phobius"/>
    </source>
</evidence>
<dbReference type="KEGG" id="gms:SOIL9_55320"/>
<feature type="transmembrane region" description="Helical" evidence="2">
    <location>
        <begin position="128"/>
        <end position="148"/>
    </location>
</feature>
<name>A0A6P2CYG8_9BACT</name>
<keyword evidence="2" id="KW-0812">Transmembrane</keyword>
<dbReference type="AlphaFoldDB" id="A0A6P2CYG8"/>
<feature type="transmembrane region" description="Helical" evidence="2">
    <location>
        <begin position="379"/>
        <end position="397"/>
    </location>
</feature>
<gene>
    <name evidence="3" type="ORF">SOIL9_55320</name>
</gene>
<feature type="transmembrane region" description="Helical" evidence="2">
    <location>
        <begin position="40"/>
        <end position="57"/>
    </location>
</feature>
<protein>
    <submittedName>
        <fullName evidence="3">Uncharacterized protein</fullName>
    </submittedName>
</protein>
<accession>A0A6P2CYG8</accession>
<feature type="transmembrane region" description="Helical" evidence="2">
    <location>
        <begin position="260"/>
        <end position="279"/>
    </location>
</feature>
<feature type="transmembrane region" description="Helical" evidence="2">
    <location>
        <begin position="403"/>
        <end position="421"/>
    </location>
</feature>
<keyword evidence="2" id="KW-0472">Membrane</keyword>
<feature type="transmembrane region" description="Helical" evidence="2">
    <location>
        <begin position="322"/>
        <end position="344"/>
    </location>
</feature>
<feature type="transmembrane region" description="Helical" evidence="2">
    <location>
        <begin position="291"/>
        <end position="310"/>
    </location>
</feature>
<feature type="transmembrane region" description="Helical" evidence="2">
    <location>
        <begin position="185"/>
        <end position="206"/>
    </location>
</feature>
<evidence type="ECO:0000313" key="3">
    <source>
        <dbReference type="EMBL" id="VTR92182.1"/>
    </source>
</evidence>
<organism evidence="3 4">
    <name type="scientific">Gemmata massiliana</name>
    <dbReference type="NCBI Taxonomy" id="1210884"/>
    <lineage>
        <taxon>Bacteria</taxon>
        <taxon>Pseudomonadati</taxon>
        <taxon>Planctomycetota</taxon>
        <taxon>Planctomycetia</taxon>
        <taxon>Gemmatales</taxon>
        <taxon>Gemmataceae</taxon>
        <taxon>Gemmata</taxon>
    </lineage>
</organism>
<feature type="transmembrane region" description="Helical" evidence="2">
    <location>
        <begin position="433"/>
        <end position="453"/>
    </location>
</feature>
<reference evidence="3 4" key="1">
    <citation type="submission" date="2019-05" db="EMBL/GenBank/DDBJ databases">
        <authorList>
            <consortium name="Science for Life Laboratories"/>
        </authorList>
    </citation>
    <scope>NUCLEOTIDE SEQUENCE [LARGE SCALE GENOMIC DNA]</scope>
    <source>
        <strain evidence="3">Soil9</strain>
    </source>
</reference>
<feature type="transmembrane region" description="Helical" evidence="2">
    <location>
        <begin position="69"/>
        <end position="88"/>
    </location>
</feature>
<evidence type="ECO:0000313" key="4">
    <source>
        <dbReference type="Proteomes" id="UP000464178"/>
    </source>
</evidence>
<dbReference type="Proteomes" id="UP000464178">
    <property type="component" value="Chromosome"/>
</dbReference>